<evidence type="ECO:0008006" key="3">
    <source>
        <dbReference type="Google" id="ProtNLM"/>
    </source>
</evidence>
<dbReference type="PANTHER" id="PTHR36847">
    <property type="entry name" value="AMIDOLIGASE ENZYME"/>
    <property type="match status" value="1"/>
</dbReference>
<dbReference type="Proteomes" id="UP000016930">
    <property type="component" value="Unassembled WGS sequence"/>
</dbReference>
<dbReference type="EMBL" id="KB445793">
    <property type="protein sequence ID" value="EMD39567.1"/>
    <property type="molecule type" value="Genomic_DNA"/>
</dbReference>
<dbReference type="AlphaFoldDB" id="M2RM64"/>
<gene>
    <name evidence="1" type="ORF">CERSUDRAFT_92065</name>
</gene>
<keyword evidence="2" id="KW-1185">Reference proteome</keyword>
<protein>
    <recommendedName>
        <fullName evidence="3">Amidoligase enzyme</fullName>
    </recommendedName>
</protein>
<accession>M2RM64</accession>
<proteinExistence type="predicted"/>
<dbReference type="OrthoDB" id="412402at2759"/>
<reference evidence="1 2" key="1">
    <citation type="journal article" date="2012" name="Proc. Natl. Acad. Sci. U.S.A.">
        <title>Comparative genomics of Ceriporiopsis subvermispora and Phanerochaete chrysosporium provide insight into selective ligninolysis.</title>
        <authorList>
            <person name="Fernandez-Fueyo E."/>
            <person name="Ruiz-Duenas F.J."/>
            <person name="Ferreira P."/>
            <person name="Floudas D."/>
            <person name="Hibbett D.S."/>
            <person name="Canessa P."/>
            <person name="Larrondo L.F."/>
            <person name="James T.Y."/>
            <person name="Seelenfreund D."/>
            <person name="Lobos S."/>
            <person name="Polanco R."/>
            <person name="Tello M."/>
            <person name="Honda Y."/>
            <person name="Watanabe T."/>
            <person name="Watanabe T."/>
            <person name="Ryu J.S."/>
            <person name="Kubicek C.P."/>
            <person name="Schmoll M."/>
            <person name="Gaskell J."/>
            <person name="Hammel K.E."/>
            <person name="St John F.J."/>
            <person name="Vanden Wymelenberg A."/>
            <person name="Sabat G."/>
            <person name="Splinter BonDurant S."/>
            <person name="Syed K."/>
            <person name="Yadav J.S."/>
            <person name="Doddapaneni H."/>
            <person name="Subramanian V."/>
            <person name="Lavin J.L."/>
            <person name="Oguiza J.A."/>
            <person name="Perez G."/>
            <person name="Pisabarro A.G."/>
            <person name="Ramirez L."/>
            <person name="Santoyo F."/>
            <person name="Master E."/>
            <person name="Coutinho P.M."/>
            <person name="Henrissat B."/>
            <person name="Lombard V."/>
            <person name="Magnuson J.K."/>
            <person name="Kuees U."/>
            <person name="Hori C."/>
            <person name="Igarashi K."/>
            <person name="Samejima M."/>
            <person name="Held B.W."/>
            <person name="Barry K.W."/>
            <person name="LaButti K.M."/>
            <person name="Lapidus A."/>
            <person name="Lindquist E.A."/>
            <person name="Lucas S.M."/>
            <person name="Riley R."/>
            <person name="Salamov A.A."/>
            <person name="Hoffmeister D."/>
            <person name="Schwenk D."/>
            <person name="Hadar Y."/>
            <person name="Yarden O."/>
            <person name="de Vries R.P."/>
            <person name="Wiebenga A."/>
            <person name="Stenlid J."/>
            <person name="Eastwood D."/>
            <person name="Grigoriev I.V."/>
            <person name="Berka R.M."/>
            <person name="Blanchette R.A."/>
            <person name="Kersten P."/>
            <person name="Martinez A.T."/>
            <person name="Vicuna R."/>
            <person name="Cullen D."/>
        </authorList>
    </citation>
    <scope>NUCLEOTIDE SEQUENCE [LARGE SCALE GENOMIC DNA]</scope>
    <source>
        <strain evidence="1 2">B</strain>
    </source>
</reference>
<dbReference type="HOGENOM" id="CLU_879991_0_0_1"/>
<dbReference type="Pfam" id="PF12224">
    <property type="entry name" value="Amidoligase_2"/>
    <property type="match status" value="1"/>
</dbReference>
<dbReference type="STRING" id="914234.M2RM64"/>
<name>M2RM64_CERS8</name>
<dbReference type="InterPro" id="IPR022025">
    <property type="entry name" value="Amidoligase_2"/>
</dbReference>
<dbReference type="PANTHER" id="PTHR36847:SF1">
    <property type="entry name" value="AMIDOLIGASE ENZYME"/>
    <property type="match status" value="1"/>
</dbReference>
<evidence type="ECO:0000313" key="2">
    <source>
        <dbReference type="Proteomes" id="UP000016930"/>
    </source>
</evidence>
<organism evidence="1 2">
    <name type="scientific">Ceriporiopsis subvermispora (strain B)</name>
    <name type="common">White-rot fungus</name>
    <name type="synonym">Gelatoporia subvermispora</name>
    <dbReference type="NCBI Taxonomy" id="914234"/>
    <lineage>
        <taxon>Eukaryota</taxon>
        <taxon>Fungi</taxon>
        <taxon>Dikarya</taxon>
        <taxon>Basidiomycota</taxon>
        <taxon>Agaricomycotina</taxon>
        <taxon>Agaricomycetes</taxon>
        <taxon>Polyporales</taxon>
        <taxon>Gelatoporiaceae</taxon>
        <taxon>Gelatoporia</taxon>
    </lineage>
</organism>
<sequence length="316" mass="35784">MGRDKDRKNAMPHIPLTLGIELETVVEGRSPEILYLIKQALDAKQFPASVSLDPRFTVIDTKSWVIKQDDSIEPDLGLPPGINRAGVELVSPILNDVLFGSTSATWRALLEEVLTAIYERGIRYTTNESTGLHLHVALAIRIQDRLWPLDVLKKIATIVVLYEVQIDMFHPPSRGGGSGNSTNLYAASIRRNANFDGYYRDKGEDEADTASVSPIWRTQTQNELQSLMNPISNETRGRNRRYYKVNFMAIDTHGTLEFRQHEGTVAHRVICAWADFVLALVRYGFAAKESEVRHLPREKKPLQDIVGDKVFRRMKE</sequence>
<evidence type="ECO:0000313" key="1">
    <source>
        <dbReference type="EMBL" id="EMD39567.1"/>
    </source>
</evidence>